<dbReference type="InterPro" id="IPR029044">
    <property type="entry name" value="Nucleotide-diphossugar_trans"/>
</dbReference>
<dbReference type="GO" id="GO:0016740">
    <property type="term" value="F:transferase activity"/>
    <property type="evidence" value="ECO:0007669"/>
    <property type="project" value="UniProtKB-KW"/>
</dbReference>
<evidence type="ECO:0000313" key="4">
    <source>
        <dbReference type="EMBL" id="NMF98995.1"/>
    </source>
</evidence>
<feature type="domain" description="Nucleotidyl transferase" evidence="3">
    <location>
        <begin position="1"/>
        <end position="137"/>
    </location>
</feature>
<dbReference type="InterPro" id="IPR050065">
    <property type="entry name" value="GlmU-like"/>
</dbReference>
<evidence type="ECO:0000256" key="1">
    <source>
        <dbReference type="ARBA" id="ARBA00022679"/>
    </source>
</evidence>
<keyword evidence="2" id="KW-0548">Nucleotidyltransferase</keyword>
<dbReference type="Proteomes" id="UP000634522">
    <property type="component" value="Unassembled WGS sequence"/>
</dbReference>
<accession>A0ABX1NIJ6</accession>
<dbReference type="Pfam" id="PF00483">
    <property type="entry name" value="NTP_transferase"/>
    <property type="match status" value="1"/>
</dbReference>
<dbReference type="Gene3D" id="3.90.550.10">
    <property type="entry name" value="Spore Coat Polysaccharide Biosynthesis Protein SpsA, Chain A"/>
    <property type="match status" value="1"/>
</dbReference>
<evidence type="ECO:0000259" key="3">
    <source>
        <dbReference type="Pfam" id="PF00483"/>
    </source>
</evidence>
<proteinExistence type="predicted"/>
<evidence type="ECO:0000256" key="2">
    <source>
        <dbReference type="ARBA" id="ARBA00022695"/>
    </source>
</evidence>
<name>A0ABX1NIJ6_9RHOO</name>
<dbReference type="RefSeq" id="WP_169141713.1">
    <property type="nucleotide sequence ID" value="NZ_WTVS01000036.1"/>
</dbReference>
<dbReference type="PANTHER" id="PTHR43584:SF8">
    <property type="entry name" value="N-ACETYLMURAMATE ALPHA-1-PHOSPHATE URIDYLYLTRANSFERASE"/>
    <property type="match status" value="1"/>
</dbReference>
<dbReference type="SUPFAM" id="SSF53448">
    <property type="entry name" value="Nucleotide-diphospho-sugar transferases"/>
    <property type="match status" value="1"/>
</dbReference>
<gene>
    <name evidence="4" type="ORF">GPA27_16575</name>
</gene>
<comment type="caution">
    <text evidence="4">The sequence shown here is derived from an EMBL/GenBank/DDBJ whole genome shotgun (WGS) entry which is preliminary data.</text>
</comment>
<dbReference type="InterPro" id="IPR054790">
    <property type="entry name" value="MurU"/>
</dbReference>
<dbReference type="CDD" id="cd06422">
    <property type="entry name" value="NTP_transferase_like_1"/>
    <property type="match status" value="1"/>
</dbReference>
<organism evidence="4 5">
    <name type="scientific">Aromatoleum toluolicum</name>
    <dbReference type="NCBI Taxonomy" id="90060"/>
    <lineage>
        <taxon>Bacteria</taxon>
        <taxon>Pseudomonadati</taxon>
        <taxon>Pseudomonadota</taxon>
        <taxon>Betaproteobacteria</taxon>
        <taxon>Rhodocyclales</taxon>
        <taxon>Rhodocyclaceae</taxon>
        <taxon>Aromatoleum</taxon>
    </lineage>
</organism>
<dbReference type="NCBIfam" id="NF045761">
    <property type="entry name" value="NAMPUrTaseMurU"/>
    <property type="match status" value="1"/>
</dbReference>
<keyword evidence="1 4" id="KW-0808">Transferase</keyword>
<protein>
    <submittedName>
        <fullName evidence="4">NTP transferase domain-containing protein</fullName>
    </submittedName>
</protein>
<keyword evidence="5" id="KW-1185">Reference proteome</keyword>
<dbReference type="PANTHER" id="PTHR43584">
    <property type="entry name" value="NUCLEOTIDYL TRANSFERASE"/>
    <property type="match status" value="1"/>
</dbReference>
<reference evidence="4 5" key="1">
    <citation type="submission" date="2019-12" db="EMBL/GenBank/DDBJ databases">
        <title>Comparative genomics gives insights into the taxonomy of the Azoarcus-Aromatoleum group and reveals separate origins of nif in the plant-associated Azoarcus and non-plant-associated Aromatoleum sub-groups.</title>
        <authorList>
            <person name="Lafos M."/>
            <person name="Maluk M."/>
            <person name="Batista M."/>
            <person name="Junghare M."/>
            <person name="Carmona M."/>
            <person name="Faoro H."/>
            <person name="Cruz L.M."/>
            <person name="Battistoni F."/>
            <person name="De Souza E."/>
            <person name="Pedrosa F."/>
            <person name="Chen W.-M."/>
            <person name="Poole P.S."/>
            <person name="Dixon R.A."/>
            <person name="James E.K."/>
        </authorList>
    </citation>
    <scope>NUCLEOTIDE SEQUENCE [LARGE SCALE GENOMIC DNA]</scope>
    <source>
        <strain evidence="4 5">T</strain>
    </source>
</reference>
<evidence type="ECO:0000313" key="5">
    <source>
        <dbReference type="Proteomes" id="UP000634522"/>
    </source>
</evidence>
<sequence length="226" mass="23647">MILAAGRGERMRPLTDACPKPLLQAGGKALIVWHIERLRDAGFSDIAINHAHLGAMIEAALGDGSAFGVRIRYSPEAEALETAGGIRQALPLLGDAPFVVVNGDVFCDADLAALRTRGAALAANGDLAHLLLVPNPEHHPGGDFHLAGGRLHRDGEPRLTFSGIGVYHPALFAGIAAGARAALGPLLRDAMDAGRVGGTTHDGYWLDVGTPARLAELDTRLRRTGT</sequence>
<dbReference type="EMBL" id="WTVS01000036">
    <property type="protein sequence ID" value="NMF98995.1"/>
    <property type="molecule type" value="Genomic_DNA"/>
</dbReference>
<dbReference type="InterPro" id="IPR005835">
    <property type="entry name" value="NTP_transferase_dom"/>
</dbReference>